<dbReference type="KEGG" id="sapo:SAPIO_CDS8566"/>
<organism evidence="7 8">
    <name type="scientific">Pseudallescheria apiosperma</name>
    <name type="common">Scedosporium apiospermum</name>
    <dbReference type="NCBI Taxonomy" id="563466"/>
    <lineage>
        <taxon>Eukaryota</taxon>
        <taxon>Fungi</taxon>
        <taxon>Dikarya</taxon>
        <taxon>Ascomycota</taxon>
        <taxon>Pezizomycotina</taxon>
        <taxon>Sordariomycetes</taxon>
        <taxon>Hypocreomycetidae</taxon>
        <taxon>Microascales</taxon>
        <taxon>Microascaceae</taxon>
        <taxon>Scedosporium</taxon>
    </lineage>
</organism>
<dbReference type="GO" id="GO:0016887">
    <property type="term" value="F:ATP hydrolysis activity"/>
    <property type="evidence" value="ECO:0007669"/>
    <property type="project" value="TreeGrafter"/>
</dbReference>
<protein>
    <recommendedName>
        <fullName evidence="5">V-type proton ATPase subunit G</fullName>
    </recommendedName>
</protein>
<dbReference type="HOGENOM" id="CLU_125101_0_1_1"/>
<comment type="function">
    <text evidence="5">Subunit of the V1 complex of vacuolar(H+)-ATPase (V-ATPase), a multisubunit enzyme composed of a peripheral complex (V1) that hydrolyzes ATP and a membrane integral complex (V0) that translocates protons. V-ATPase is responsible for acidifying and maintaining the pH of intracellular compartments and in some cell types, is targeted to the plasma membrane, where it is responsible for acidifying the extracellular environment.</text>
</comment>
<comment type="similarity">
    <text evidence="1 5">Belongs to the V-ATPase G subunit family.</text>
</comment>
<dbReference type="InterPro" id="IPR005124">
    <property type="entry name" value="V-ATPase_G"/>
</dbReference>
<dbReference type="VEuPathDB" id="FungiDB:SAPIO_CDS8566"/>
<keyword evidence="4 5" id="KW-0406">Ion transport</keyword>
<dbReference type="GO" id="GO:0046961">
    <property type="term" value="F:proton-transporting ATPase activity, rotational mechanism"/>
    <property type="evidence" value="ECO:0007669"/>
    <property type="project" value="InterPro"/>
</dbReference>
<evidence type="ECO:0000256" key="4">
    <source>
        <dbReference type="ARBA" id="ARBA00023065"/>
    </source>
</evidence>
<evidence type="ECO:0000256" key="6">
    <source>
        <dbReference type="SAM" id="MobiDB-lite"/>
    </source>
</evidence>
<dbReference type="GeneID" id="27727638"/>
<name>A0A084FZY0_PSEDA</name>
<dbReference type="OrthoDB" id="250802at2759"/>
<dbReference type="PANTHER" id="PTHR12713">
    <property type="entry name" value="VACUOLAR ATP SYNTHASE SUBUNIT G"/>
    <property type="match status" value="1"/>
</dbReference>
<dbReference type="EMBL" id="JOWA01000121">
    <property type="protein sequence ID" value="KEZ40642.1"/>
    <property type="molecule type" value="Genomic_DNA"/>
</dbReference>
<dbReference type="PANTHER" id="PTHR12713:SF11">
    <property type="entry name" value="V-TYPE PROTON ATPASE SUBUNIT G"/>
    <property type="match status" value="1"/>
</dbReference>
<evidence type="ECO:0000256" key="5">
    <source>
        <dbReference type="RuleBase" id="RU364019"/>
    </source>
</evidence>
<evidence type="ECO:0000256" key="1">
    <source>
        <dbReference type="ARBA" id="ARBA00010066"/>
    </source>
</evidence>
<comment type="subunit">
    <text evidence="5">V-ATPase is a heteromultimeric enzyme made up of two complexes: the ATP-hydrolytic V1 complex and the proton translocation V0 complex.</text>
</comment>
<dbReference type="RefSeq" id="XP_016640441.1">
    <property type="nucleotide sequence ID" value="XM_016790178.1"/>
</dbReference>
<gene>
    <name evidence="7" type="ORF">SAPIO_CDS8566</name>
</gene>
<feature type="region of interest" description="Disordered" evidence="6">
    <location>
        <begin position="1"/>
        <end position="33"/>
    </location>
</feature>
<keyword evidence="2 5" id="KW-0813">Transport</keyword>
<reference evidence="7 8" key="1">
    <citation type="journal article" date="2014" name="Genome Announc.">
        <title>Draft genome sequence of the pathogenic fungus Scedosporium apiospermum.</title>
        <authorList>
            <person name="Vandeputte P."/>
            <person name="Ghamrawi S."/>
            <person name="Rechenmann M."/>
            <person name="Iltis A."/>
            <person name="Giraud S."/>
            <person name="Fleury M."/>
            <person name="Thornton C."/>
            <person name="Delhaes L."/>
            <person name="Meyer W."/>
            <person name="Papon N."/>
            <person name="Bouchara J.P."/>
        </authorList>
    </citation>
    <scope>NUCLEOTIDE SEQUENCE [LARGE SCALE GENOMIC DNA]</scope>
    <source>
        <strain evidence="7 8">IHEM 14462</strain>
    </source>
</reference>
<keyword evidence="8" id="KW-1185">Reference proteome</keyword>
<accession>A0A084FZY0</accession>
<sequence>MYVNPTLPVPKVRTKRVKQARDEARKEIEQHRENMEKKYRAFEAEHTEGNAAAEQEALKDAEIKIKELQSRALKNKDKVIGDLLSAVFDCEPTPPPTILG</sequence>
<evidence type="ECO:0000256" key="2">
    <source>
        <dbReference type="ARBA" id="ARBA00022448"/>
    </source>
</evidence>
<dbReference type="AlphaFoldDB" id="A0A084FZY0"/>
<dbReference type="NCBIfam" id="TIGR01147">
    <property type="entry name" value="V_ATP_synt_G"/>
    <property type="match status" value="1"/>
</dbReference>
<proteinExistence type="inferred from homology"/>
<evidence type="ECO:0000313" key="8">
    <source>
        <dbReference type="Proteomes" id="UP000028545"/>
    </source>
</evidence>
<dbReference type="GO" id="GO:0000221">
    <property type="term" value="C:vacuolar proton-transporting V-type ATPase, V1 domain"/>
    <property type="evidence" value="ECO:0007669"/>
    <property type="project" value="TreeGrafter"/>
</dbReference>
<evidence type="ECO:0000256" key="3">
    <source>
        <dbReference type="ARBA" id="ARBA00022781"/>
    </source>
</evidence>
<dbReference type="Pfam" id="PF03179">
    <property type="entry name" value="V-ATPase_G"/>
    <property type="match status" value="1"/>
</dbReference>
<feature type="compositionally biased region" description="Basic and acidic residues" evidence="6">
    <location>
        <begin position="19"/>
        <end position="33"/>
    </location>
</feature>
<dbReference type="Proteomes" id="UP000028545">
    <property type="component" value="Unassembled WGS sequence"/>
</dbReference>
<keyword evidence="3 5" id="KW-0375">Hydrogen ion transport</keyword>
<comment type="caution">
    <text evidence="7">The sequence shown here is derived from an EMBL/GenBank/DDBJ whole genome shotgun (WGS) entry which is preliminary data.</text>
</comment>
<evidence type="ECO:0000313" key="7">
    <source>
        <dbReference type="EMBL" id="KEZ40642.1"/>
    </source>
</evidence>
<dbReference type="Gene3D" id="1.20.5.2950">
    <property type="match status" value="1"/>
</dbReference>